<evidence type="ECO:0008006" key="2">
    <source>
        <dbReference type="Google" id="ProtNLM"/>
    </source>
</evidence>
<comment type="caution">
    <text evidence="1">The sequence shown here is derived from an EMBL/GenBank/DDBJ whole genome shotgun (WGS) entry which is preliminary data.</text>
</comment>
<dbReference type="AlphaFoldDB" id="A0A652KSW0"/>
<organism evidence="1">
    <name type="scientific">Streptomyces sp. gb1(2016)</name>
    <dbReference type="NCBI Taxonomy" id="1828321"/>
    <lineage>
        <taxon>Bacteria</taxon>
        <taxon>Bacillati</taxon>
        <taxon>Actinomycetota</taxon>
        <taxon>Actinomycetes</taxon>
        <taxon>Kitasatosporales</taxon>
        <taxon>Streptomycetaceae</taxon>
        <taxon>Streptomyces</taxon>
    </lineage>
</organism>
<dbReference type="EMBL" id="RDBM01000035">
    <property type="protein sequence ID" value="TXS26812.1"/>
    <property type="molecule type" value="Genomic_DNA"/>
</dbReference>
<gene>
    <name evidence="1" type="ORF">EAO74_11970</name>
</gene>
<accession>A0A652KSW0</accession>
<evidence type="ECO:0000313" key="1">
    <source>
        <dbReference type="EMBL" id="TXS26812.1"/>
    </source>
</evidence>
<reference evidence="1" key="1">
    <citation type="submission" date="2018-10" db="EMBL/GenBank/DDBJ databases">
        <authorList>
            <person name="Hariharan J."/>
            <person name="Choudoir M.J."/>
            <person name="Diebold P."/>
            <person name="Panke-Buisse K."/>
            <person name="Campbell A.N."/>
            <person name="Buckley D.H."/>
        </authorList>
    </citation>
    <scope>NUCLEOTIDE SEQUENCE</scope>
    <source>
        <strain evidence="1">Gb1</strain>
    </source>
</reference>
<sequence>MRSAGMRWTIPTGAARWCCRSVAPPEATGVSGLGEKKLATYGEGVLEVLAGLGDTAPAAAPEPQPRASEGWSSRWQIFVARTERRWSQRRARSPQVVQHCGNTIARPP</sequence>
<name>A0A652KSW0_9ACTN</name>
<protein>
    <recommendedName>
        <fullName evidence="2">HRDC domain-containing protein</fullName>
    </recommendedName>
</protein>
<proteinExistence type="predicted"/>